<accession>A0ABD3XXP9</accession>
<feature type="coiled-coil region" evidence="1">
    <location>
        <begin position="153"/>
        <end position="252"/>
    </location>
</feature>
<dbReference type="Gene3D" id="1.10.533.10">
    <property type="entry name" value="Death Domain, Fas"/>
    <property type="match status" value="1"/>
</dbReference>
<evidence type="ECO:0000259" key="2">
    <source>
        <dbReference type="PROSITE" id="PS50209"/>
    </source>
</evidence>
<dbReference type="SUPFAM" id="SSF47986">
    <property type="entry name" value="DEATH domain"/>
    <property type="match status" value="1"/>
</dbReference>
<comment type="caution">
    <text evidence="3">The sequence shown here is derived from an EMBL/GenBank/DDBJ whole genome shotgun (WGS) entry which is preliminary data.</text>
</comment>
<dbReference type="PANTHER" id="PTHR15034:SF5">
    <property type="entry name" value="DEATH DOMAIN-CONTAINING PROTEIN CRADD"/>
    <property type="match status" value="1"/>
</dbReference>
<name>A0ABD3XXP9_SINWO</name>
<dbReference type="PROSITE" id="PS50209">
    <property type="entry name" value="CARD"/>
    <property type="match status" value="1"/>
</dbReference>
<dbReference type="Proteomes" id="UP001634394">
    <property type="component" value="Unassembled WGS sequence"/>
</dbReference>
<feature type="domain" description="CARD" evidence="2">
    <location>
        <begin position="1"/>
        <end position="76"/>
    </location>
</feature>
<dbReference type="PANTHER" id="PTHR15034">
    <property type="entry name" value="DEATH DOMAIN-CONTAINING PROTEIN CRADD"/>
    <property type="match status" value="1"/>
</dbReference>
<dbReference type="InterPro" id="IPR037939">
    <property type="entry name" value="CRADD"/>
</dbReference>
<evidence type="ECO:0000313" key="4">
    <source>
        <dbReference type="Proteomes" id="UP001634394"/>
    </source>
</evidence>
<sequence>MNSEHKRALTQCSQMLLDSLDATPAYLYELKNQKCITEEAADKIQTQASRRSKVSLLLQHIQLGGPKAFPAFRLSLMKEYSWIVRELDKTVGEYQNMVQENTTISREQTNVTKNQQTVALQALGKILQKRLIPMVYGPNHSWNSGKYGGDAIIRKLIETIRELEKRCADSLHENERKFEPLHERIEKERNNALQEQAAEHDLEISRLQNEVRKAHREAESCKKKTEALTQQTKALKDEIKKLKLELKVVLADKKLLVQKCRKKTNTQEE</sequence>
<dbReference type="InterPro" id="IPR001315">
    <property type="entry name" value="CARD"/>
</dbReference>
<reference evidence="3 4" key="1">
    <citation type="submission" date="2024-11" db="EMBL/GenBank/DDBJ databases">
        <title>Chromosome-level genome assembly of the freshwater bivalve Anodonta woodiana.</title>
        <authorList>
            <person name="Chen X."/>
        </authorList>
    </citation>
    <scope>NUCLEOTIDE SEQUENCE [LARGE SCALE GENOMIC DNA]</scope>
    <source>
        <strain evidence="3">MN2024</strain>
        <tissue evidence="3">Gills</tissue>
    </source>
</reference>
<proteinExistence type="predicted"/>
<keyword evidence="1" id="KW-0175">Coiled coil</keyword>
<dbReference type="CDD" id="cd01671">
    <property type="entry name" value="CARD"/>
    <property type="match status" value="1"/>
</dbReference>
<dbReference type="AlphaFoldDB" id="A0ABD3XXP9"/>
<evidence type="ECO:0000256" key="1">
    <source>
        <dbReference type="SAM" id="Coils"/>
    </source>
</evidence>
<protein>
    <recommendedName>
        <fullName evidence="2">CARD domain-containing protein</fullName>
    </recommendedName>
</protein>
<gene>
    <name evidence="3" type="ORF">ACJMK2_002167</name>
</gene>
<dbReference type="InterPro" id="IPR011029">
    <property type="entry name" value="DEATH-like_dom_sf"/>
</dbReference>
<dbReference type="Pfam" id="PF00619">
    <property type="entry name" value="CARD"/>
    <property type="match status" value="1"/>
</dbReference>
<dbReference type="EMBL" id="JBJQND010000001">
    <property type="protein sequence ID" value="KAL3889840.1"/>
    <property type="molecule type" value="Genomic_DNA"/>
</dbReference>
<evidence type="ECO:0000313" key="3">
    <source>
        <dbReference type="EMBL" id="KAL3889840.1"/>
    </source>
</evidence>
<keyword evidence="4" id="KW-1185">Reference proteome</keyword>
<organism evidence="3 4">
    <name type="scientific">Sinanodonta woodiana</name>
    <name type="common">Chinese pond mussel</name>
    <name type="synonym">Anodonta woodiana</name>
    <dbReference type="NCBI Taxonomy" id="1069815"/>
    <lineage>
        <taxon>Eukaryota</taxon>
        <taxon>Metazoa</taxon>
        <taxon>Spiralia</taxon>
        <taxon>Lophotrochozoa</taxon>
        <taxon>Mollusca</taxon>
        <taxon>Bivalvia</taxon>
        <taxon>Autobranchia</taxon>
        <taxon>Heteroconchia</taxon>
        <taxon>Palaeoheterodonta</taxon>
        <taxon>Unionida</taxon>
        <taxon>Unionoidea</taxon>
        <taxon>Unionidae</taxon>
        <taxon>Unioninae</taxon>
        <taxon>Sinanodonta</taxon>
    </lineage>
</organism>